<reference evidence="3" key="1">
    <citation type="submission" date="2018-08" db="EMBL/GenBank/DDBJ databases">
        <authorList>
            <person name="Grouzdev D.S."/>
            <person name="Krutkina M.S."/>
        </authorList>
    </citation>
    <scope>NUCLEOTIDE SEQUENCE [LARGE SCALE GENOMIC DNA]</scope>
    <source>
        <strain evidence="3">4-11</strain>
    </source>
</reference>
<feature type="coiled-coil region" evidence="1">
    <location>
        <begin position="47"/>
        <end position="88"/>
    </location>
</feature>
<accession>A0A372MFM3</accession>
<dbReference type="AlphaFoldDB" id="A0A372MFM3"/>
<dbReference type="EMBL" id="QUWK01000008">
    <property type="protein sequence ID" value="RFU94589.1"/>
    <property type="molecule type" value="Genomic_DNA"/>
</dbReference>
<evidence type="ECO:0000256" key="1">
    <source>
        <dbReference type="SAM" id="Coils"/>
    </source>
</evidence>
<proteinExistence type="predicted"/>
<evidence type="ECO:0000313" key="3">
    <source>
        <dbReference type="Proteomes" id="UP000264002"/>
    </source>
</evidence>
<comment type="caution">
    <text evidence="2">The sequence shown here is derived from an EMBL/GenBank/DDBJ whole genome shotgun (WGS) entry which is preliminary data.</text>
</comment>
<protein>
    <submittedName>
        <fullName evidence="2">Uncharacterized protein</fullName>
    </submittedName>
</protein>
<keyword evidence="3" id="KW-1185">Reference proteome</keyword>
<dbReference type="Proteomes" id="UP000264002">
    <property type="component" value="Unassembled WGS sequence"/>
</dbReference>
<evidence type="ECO:0000313" key="2">
    <source>
        <dbReference type="EMBL" id="RFU94589.1"/>
    </source>
</evidence>
<reference evidence="2 3" key="2">
    <citation type="submission" date="2018-09" db="EMBL/GenBank/DDBJ databases">
        <title>Genome of Sphaerochaeta halotolerans strain 4-11.</title>
        <authorList>
            <person name="Nazina T.N."/>
            <person name="Sokolova D.S."/>
        </authorList>
    </citation>
    <scope>NUCLEOTIDE SEQUENCE [LARGE SCALE GENOMIC DNA]</scope>
    <source>
        <strain evidence="2 3">4-11</strain>
    </source>
</reference>
<sequence>MVGKQIVLRRSFGQEIIKLRNICYLIRRSKQDGKENIHRFFQERSSAGGFSKEVRQLKKELAEAQRKIEETCQELQNAKMENQILKKKWMYSGRSYTLSVYW</sequence>
<gene>
    <name evidence="2" type="ORF">DYP60_08725</name>
</gene>
<name>A0A372MFM3_9SPIR</name>
<organism evidence="2 3">
    <name type="scientific">Sphaerochaeta halotolerans</name>
    <dbReference type="NCBI Taxonomy" id="2293840"/>
    <lineage>
        <taxon>Bacteria</taxon>
        <taxon>Pseudomonadati</taxon>
        <taxon>Spirochaetota</taxon>
        <taxon>Spirochaetia</taxon>
        <taxon>Spirochaetales</taxon>
        <taxon>Sphaerochaetaceae</taxon>
        <taxon>Sphaerochaeta</taxon>
    </lineage>
</organism>
<dbReference type="RefSeq" id="WP_117330623.1">
    <property type="nucleotide sequence ID" value="NZ_QUWK01000008.1"/>
</dbReference>
<keyword evidence="1" id="KW-0175">Coiled coil</keyword>